<dbReference type="Proteomes" id="UP000192328">
    <property type="component" value="Unassembled WGS sequence"/>
</dbReference>
<evidence type="ECO:0000313" key="2">
    <source>
        <dbReference type="Proteomes" id="UP000192328"/>
    </source>
</evidence>
<evidence type="ECO:0000313" key="1">
    <source>
        <dbReference type="EMBL" id="SMC49365.1"/>
    </source>
</evidence>
<organism evidence="1 2">
    <name type="scientific">Aristaeella lactis</name>
    <dbReference type="NCBI Taxonomy" id="3046383"/>
    <lineage>
        <taxon>Bacteria</taxon>
        <taxon>Bacillati</taxon>
        <taxon>Bacillota</taxon>
        <taxon>Clostridia</taxon>
        <taxon>Eubacteriales</taxon>
        <taxon>Aristaeellaceae</taxon>
        <taxon>Aristaeella</taxon>
    </lineage>
</organism>
<name>A0AC61PJT1_9FIRM</name>
<accession>A0AC61PJT1</accession>
<sequence>MISQIKDKKVIFFDVGYTLDRPASGDWLFTNMFLELAGKRLKLHSDEEIRDAREAGIRFLNQDHLLTSVEAEYKQFIQFYSIISEKLQLGLTGEEREAIARDRAYNMKNYIPYPGIREVLETLGKTHKLGVISDTWPSIVPQLEYLGVSQYFSFTTFSCSLGTVKPDKRMYLDALGKAGVPAGETVFIDDSVNNLEGAAALGITPILIAANPASDVDTVYLKIRDLRELIR</sequence>
<reference evidence="1" key="1">
    <citation type="submission" date="2017-04" db="EMBL/GenBank/DDBJ databases">
        <authorList>
            <person name="Varghese N."/>
            <person name="Submissions S."/>
        </authorList>
    </citation>
    <scope>NUCLEOTIDE SEQUENCE</scope>
    <source>
        <strain evidence="1">WTE2008</strain>
    </source>
</reference>
<keyword evidence="2" id="KW-1185">Reference proteome</keyword>
<dbReference type="EMBL" id="FWXZ01000002">
    <property type="protein sequence ID" value="SMC49365.1"/>
    <property type="molecule type" value="Genomic_DNA"/>
</dbReference>
<proteinExistence type="predicted"/>
<gene>
    <name evidence="1" type="ORF">SAMN06297397_1056</name>
</gene>
<comment type="caution">
    <text evidence="1">The sequence shown here is derived from an EMBL/GenBank/DDBJ whole genome shotgun (WGS) entry which is preliminary data.</text>
</comment>
<protein>
    <submittedName>
        <fullName evidence="1">Haloacid dehalogenase-like hydrolase</fullName>
    </submittedName>
</protein>